<dbReference type="SUPFAM" id="SSF54826">
    <property type="entry name" value="Enolase N-terminal domain-like"/>
    <property type="match status" value="1"/>
</dbReference>
<gene>
    <name evidence="7 9" type="primary">menC</name>
    <name evidence="9" type="ORF">FZD51_25130</name>
</gene>
<dbReference type="InterPro" id="IPR018110">
    <property type="entry name" value="Mandel_Rmase/mucon_lact_enz_CS"/>
</dbReference>
<dbReference type="PROSITE" id="PS00908">
    <property type="entry name" value="MR_MLE_1"/>
    <property type="match status" value="1"/>
</dbReference>
<dbReference type="SFLD" id="SFLDG00180">
    <property type="entry name" value="muconate_cycloisomerase"/>
    <property type="match status" value="1"/>
</dbReference>
<comment type="caution">
    <text evidence="9">The sequence shown here is derived from an EMBL/GenBank/DDBJ whole genome shotgun (WGS) entry which is preliminary data.</text>
</comment>
<keyword evidence="5 7" id="KW-0456">Lyase</keyword>
<feature type="binding site" evidence="7">
    <location>
        <position position="188"/>
    </location>
    <ligand>
        <name>Mg(2+)</name>
        <dbReference type="ChEBI" id="CHEBI:18420"/>
    </ligand>
</feature>
<comment type="function">
    <text evidence="7">Converts 2-succinyl-6-hydroxy-2,4-cyclohexadiene-1-carboxylate (SHCHC) to 2-succinylbenzoate (OSB).</text>
</comment>
<dbReference type="InterPro" id="IPR036849">
    <property type="entry name" value="Enolase-like_C_sf"/>
</dbReference>
<comment type="similarity">
    <text evidence="7">Belongs to the mandelate racemase/muconate lactonizing enzyme family. MenC type 2 subfamily.</text>
</comment>
<reference evidence="9 10" key="1">
    <citation type="submission" date="2019-08" db="EMBL/GenBank/DDBJ databases">
        <title>Bacillus genomes from the desert of Cuatro Cienegas, Coahuila.</title>
        <authorList>
            <person name="Olmedo-Alvarez G."/>
        </authorList>
    </citation>
    <scope>NUCLEOTIDE SEQUENCE [LARGE SCALE GENOMIC DNA]</scope>
    <source>
        <strain evidence="9 10">CH446_14T</strain>
    </source>
</reference>
<keyword evidence="3 7" id="KW-0479">Metal-binding</keyword>
<proteinExistence type="inferred from homology"/>
<dbReference type="EC" id="4.2.1.113" evidence="6 7"/>
<dbReference type="HAMAP" id="MF_01933">
    <property type="entry name" value="MenC_2"/>
    <property type="match status" value="1"/>
</dbReference>
<evidence type="ECO:0000256" key="7">
    <source>
        <dbReference type="HAMAP-Rule" id="MF_01933"/>
    </source>
</evidence>
<accession>A0A5D4QSE1</accession>
<name>A0A5D4QSE1_9BACI</name>
<organism evidence="9 10">
    <name type="scientific">Bacillus infantis</name>
    <dbReference type="NCBI Taxonomy" id="324767"/>
    <lineage>
        <taxon>Bacteria</taxon>
        <taxon>Bacillati</taxon>
        <taxon>Bacillota</taxon>
        <taxon>Bacilli</taxon>
        <taxon>Bacillales</taxon>
        <taxon>Bacillaceae</taxon>
        <taxon>Bacillus</taxon>
    </lineage>
</organism>
<evidence type="ECO:0000256" key="6">
    <source>
        <dbReference type="ARBA" id="ARBA00029491"/>
    </source>
</evidence>
<dbReference type="SFLD" id="SFLDF00009">
    <property type="entry name" value="o-succinylbenzoate_synthase"/>
    <property type="match status" value="1"/>
</dbReference>
<comment type="pathway">
    <text evidence="7">Quinol/quinone metabolism; 1,4-dihydroxy-2-naphthoate biosynthesis; 1,4-dihydroxy-2-naphthoate from chorismate: step 4/7.</text>
</comment>
<evidence type="ECO:0000256" key="4">
    <source>
        <dbReference type="ARBA" id="ARBA00022842"/>
    </source>
</evidence>
<dbReference type="InterPro" id="IPR013342">
    <property type="entry name" value="Mandelate_racemase_C"/>
</dbReference>
<dbReference type="GO" id="GO:0043748">
    <property type="term" value="F:O-succinylbenzoate synthase activity"/>
    <property type="evidence" value="ECO:0007669"/>
    <property type="project" value="UniProtKB-EC"/>
</dbReference>
<dbReference type="EMBL" id="VTER01000023">
    <property type="protein sequence ID" value="TYS40368.1"/>
    <property type="molecule type" value="Genomic_DNA"/>
</dbReference>
<evidence type="ECO:0000256" key="3">
    <source>
        <dbReference type="ARBA" id="ARBA00022723"/>
    </source>
</evidence>
<dbReference type="SMART" id="SM00922">
    <property type="entry name" value="MR_MLE"/>
    <property type="match status" value="1"/>
</dbReference>
<dbReference type="NCBIfam" id="TIGR01928">
    <property type="entry name" value="menC_lowGC_arch"/>
    <property type="match status" value="1"/>
</dbReference>
<comment type="catalytic activity">
    <reaction evidence="7">
        <text>(1R,6R)-6-hydroxy-2-succinyl-cyclohexa-2,4-diene-1-carboxylate = 2-succinylbenzoate + H2O</text>
        <dbReference type="Rhea" id="RHEA:10196"/>
        <dbReference type="ChEBI" id="CHEBI:15377"/>
        <dbReference type="ChEBI" id="CHEBI:18325"/>
        <dbReference type="ChEBI" id="CHEBI:58689"/>
        <dbReference type="EC" id="4.2.1.113"/>
    </reaction>
</comment>
<dbReference type="Gene3D" id="3.30.390.10">
    <property type="entry name" value="Enolase-like, N-terminal domain"/>
    <property type="match status" value="1"/>
</dbReference>
<dbReference type="SFLD" id="SFLDS00001">
    <property type="entry name" value="Enolase"/>
    <property type="match status" value="1"/>
</dbReference>
<evidence type="ECO:0000259" key="8">
    <source>
        <dbReference type="SMART" id="SM00922"/>
    </source>
</evidence>
<keyword evidence="4 7" id="KW-0460">Magnesium</keyword>
<dbReference type="UniPathway" id="UPA01057">
    <property type="reaction ID" value="UER00165"/>
</dbReference>
<dbReference type="GO" id="GO:0009063">
    <property type="term" value="P:amino acid catabolic process"/>
    <property type="evidence" value="ECO:0007669"/>
    <property type="project" value="InterPro"/>
</dbReference>
<evidence type="ECO:0000313" key="9">
    <source>
        <dbReference type="EMBL" id="TYS40368.1"/>
    </source>
</evidence>
<sequence>MNIKKAVLHVISMQLKKPFSTHLGTVSSREAIIVELIDRDGLSGFGEAVAFSSPWYTEETVRTCYHVIKDFLIPLLKENPVLKAHDAHILFSSVRRNQMAKAGLEAALWDLQAKQEGKPLHSLLGGTRSMIGSGVAVGAKTVEESLLQIEGFLQQGYRRIKVKISPENDLPLLSAIRNEYPYIDLMADANSAYTLKDKDRLKALDEFRLLMIEQPLAHDDIIDHSVLQKCISTPICLDESIVSLRDARQAAELGSCKVINIKAGRVGGLSESKRIHDYCLQNGIQVWCGGMIEFGVSRAHNIALASLPGFEIPGDISGSGRYWEQDIITPGVTVEDGFINVPEGPGIGFEINRRRLAEVTLMKEAVSLV</sequence>
<protein>
    <recommendedName>
        <fullName evidence="6 7">o-succinylbenzoate synthase</fullName>
        <shortName evidence="7">OSB synthase</shortName>
        <shortName evidence="7">OSBS</shortName>
        <ecNumber evidence="6 7">4.2.1.113</ecNumber>
    </recommendedName>
    <alternativeName>
        <fullName evidence="7">4-(2'-carboxyphenyl)-4-oxybutyric acid synthase</fullName>
    </alternativeName>
    <alternativeName>
        <fullName evidence="7">o-succinylbenzoic acid synthase</fullName>
    </alternativeName>
</protein>
<dbReference type="UniPathway" id="UPA00079"/>
<dbReference type="Proteomes" id="UP000322139">
    <property type="component" value="Unassembled WGS sequence"/>
</dbReference>
<keyword evidence="2 7" id="KW-0474">Menaquinone biosynthesis</keyword>
<dbReference type="SUPFAM" id="SSF51604">
    <property type="entry name" value="Enolase C-terminal domain-like"/>
    <property type="match status" value="1"/>
</dbReference>
<feature type="binding site" evidence="7">
    <location>
        <position position="238"/>
    </location>
    <ligand>
        <name>Mg(2+)</name>
        <dbReference type="ChEBI" id="CHEBI:18420"/>
    </ligand>
</feature>
<dbReference type="InterPro" id="IPR029017">
    <property type="entry name" value="Enolase-like_N"/>
</dbReference>
<feature type="active site" description="Proton donor" evidence="7">
    <location>
        <position position="163"/>
    </location>
</feature>
<evidence type="ECO:0000256" key="5">
    <source>
        <dbReference type="ARBA" id="ARBA00023239"/>
    </source>
</evidence>
<dbReference type="GO" id="GO:0009234">
    <property type="term" value="P:menaquinone biosynthetic process"/>
    <property type="evidence" value="ECO:0007669"/>
    <property type="project" value="UniProtKB-UniRule"/>
</dbReference>
<feature type="domain" description="Mandelate racemase/muconate lactonizing enzyme C-terminal" evidence="8">
    <location>
        <begin position="142"/>
        <end position="234"/>
    </location>
</feature>
<dbReference type="InterPro" id="IPR029065">
    <property type="entry name" value="Enolase_C-like"/>
</dbReference>
<dbReference type="GO" id="GO:0016854">
    <property type="term" value="F:racemase and epimerase activity"/>
    <property type="evidence" value="ECO:0007669"/>
    <property type="project" value="UniProtKB-ARBA"/>
</dbReference>
<dbReference type="InterPro" id="IPR047585">
    <property type="entry name" value="MenC"/>
</dbReference>
<evidence type="ECO:0000256" key="2">
    <source>
        <dbReference type="ARBA" id="ARBA00022428"/>
    </source>
</evidence>
<dbReference type="InterPro" id="IPR010197">
    <property type="entry name" value="OSBS/NAAAR"/>
</dbReference>
<dbReference type="InterPro" id="IPR013341">
    <property type="entry name" value="Mandelate_racemase_N_dom"/>
</dbReference>
<dbReference type="PANTHER" id="PTHR48073:SF5">
    <property type="entry name" value="O-SUCCINYLBENZOATE SYNTHASE"/>
    <property type="match status" value="1"/>
</dbReference>
<dbReference type="GO" id="GO:0000287">
    <property type="term" value="F:magnesium ion binding"/>
    <property type="evidence" value="ECO:0007669"/>
    <property type="project" value="UniProtKB-UniRule"/>
</dbReference>
<comment type="pathway">
    <text evidence="7">Quinol/quinone metabolism; menaquinone biosynthesis.</text>
</comment>
<dbReference type="CDD" id="cd03317">
    <property type="entry name" value="NAAAR"/>
    <property type="match status" value="1"/>
</dbReference>
<dbReference type="Pfam" id="PF13378">
    <property type="entry name" value="MR_MLE_C"/>
    <property type="match status" value="1"/>
</dbReference>
<dbReference type="RefSeq" id="WP_148977174.1">
    <property type="nucleotide sequence ID" value="NZ_VTER01000023.1"/>
</dbReference>
<feature type="active site" description="Proton acceptor" evidence="7">
    <location>
        <position position="262"/>
    </location>
</feature>
<dbReference type="PANTHER" id="PTHR48073">
    <property type="entry name" value="O-SUCCINYLBENZOATE SYNTHASE-RELATED"/>
    <property type="match status" value="1"/>
</dbReference>
<dbReference type="Gene3D" id="3.20.20.120">
    <property type="entry name" value="Enolase-like C-terminal domain"/>
    <property type="match status" value="1"/>
</dbReference>
<dbReference type="Pfam" id="PF02746">
    <property type="entry name" value="MR_MLE_N"/>
    <property type="match status" value="1"/>
</dbReference>
<feature type="binding site" evidence="7">
    <location>
        <position position="213"/>
    </location>
    <ligand>
        <name>Mg(2+)</name>
        <dbReference type="ChEBI" id="CHEBI:18420"/>
    </ligand>
</feature>
<evidence type="ECO:0000256" key="1">
    <source>
        <dbReference type="ARBA" id="ARBA00001968"/>
    </source>
</evidence>
<comment type="cofactor">
    <cofactor evidence="1 7">
        <name>a divalent metal cation</name>
        <dbReference type="ChEBI" id="CHEBI:60240"/>
    </cofactor>
</comment>
<evidence type="ECO:0000313" key="10">
    <source>
        <dbReference type="Proteomes" id="UP000322139"/>
    </source>
</evidence>
<dbReference type="AlphaFoldDB" id="A0A5D4QSE1"/>